<reference evidence="3 4" key="2">
    <citation type="submission" date="2018-03" db="EMBL/GenBank/DDBJ databases">
        <title>The ancient ancestry and fast evolution of plastids.</title>
        <authorList>
            <person name="Moore K.R."/>
            <person name="Magnabosco C."/>
            <person name="Momper L."/>
            <person name="Gold D.A."/>
            <person name="Bosak T."/>
            <person name="Fournier G.P."/>
        </authorList>
    </citation>
    <scope>NUCLEOTIDE SEQUENCE [LARGE SCALE GENOMIC DNA]</scope>
    <source>
        <strain evidence="3 4">CCALA 015</strain>
    </source>
</reference>
<dbReference type="InterPro" id="IPR007522">
    <property type="entry name" value="CRISPR-assoc_prot_TM1795"/>
</dbReference>
<sequence>MAIQIEAQYRLTTPLFCGGAVSSAAELRLPSFKGVLRFWWRALAWSRCEGNLALIQQQEDLLFGSATGGQARVVMRLGSVSRLDPIAVGDVLREARGDQQVVGMGARYLGYGLMAAFPSARTNTQAGQLSRGALQAPLQFTVQMRSSGLDPQLLDSLLQALIALGTLGGMGSRSRKGYGSLVLESLTVDGESTAAREPWSAPRNALELAGSIAELQRQANREGLPEYTAISSGARHVVLTAEDGRGPLHLLDRIGREMVRYRSWGKDGKVLRDIPSEKNFRHDHDLMKKRSDQRRAHPERIAFGLPHNYGKGKIYEVSPAGLDRRASPLFIHIHSCASGPVAVLSFLPARFLPASGDGSRAKIDVGNQTIPQKPEQELYQPVHAFLDRLLNPSKRKEPFTTAQEVTP</sequence>
<comment type="caution">
    <text evidence="3">The sequence shown here is derived from an EMBL/GenBank/DDBJ whole genome shotgun (WGS) entry which is preliminary data.</text>
</comment>
<accession>A0ABX5FEH8</accession>
<organism evidence="3 4">
    <name type="scientific">Aphanothece cf. minutissima CCALA 015</name>
    <dbReference type="NCBI Taxonomy" id="2107695"/>
    <lineage>
        <taxon>Bacteria</taxon>
        <taxon>Bacillati</taxon>
        <taxon>Cyanobacteriota</taxon>
        <taxon>Cyanophyceae</taxon>
        <taxon>Oscillatoriophycideae</taxon>
        <taxon>Chroococcales</taxon>
        <taxon>Aphanothecaceae</taxon>
        <taxon>Aphanothece</taxon>
    </lineage>
</organism>
<evidence type="ECO:0000313" key="4">
    <source>
        <dbReference type="Proteomes" id="UP000238218"/>
    </source>
</evidence>
<evidence type="ECO:0000256" key="1">
    <source>
        <dbReference type="ARBA" id="ARBA00023118"/>
    </source>
</evidence>
<dbReference type="RefSeq" id="WP_106219633.1">
    <property type="nucleotide sequence ID" value="NZ_PVWP01000001.1"/>
</dbReference>
<dbReference type="Pfam" id="PF03787">
    <property type="entry name" value="RAMPs"/>
    <property type="match status" value="1"/>
</dbReference>
<dbReference type="InterPro" id="IPR005537">
    <property type="entry name" value="RAMP_III_fam"/>
</dbReference>
<proteinExistence type="predicted"/>
<reference evidence="3 4" key="1">
    <citation type="submission" date="2018-02" db="EMBL/GenBank/DDBJ databases">
        <authorList>
            <person name="Moore K."/>
            <person name="Momper L."/>
        </authorList>
    </citation>
    <scope>NUCLEOTIDE SEQUENCE [LARGE SCALE GENOMIC DNA]</scope>
    <source>
        <strain evidence="3 4">CCALA 015</strain>
    </source>
</reference>
<keyword evidence="1" id="KW-0051">Antiviral defense</keyword>
<gene>
    <name evidence="3" type="primary">cmr1</name>
    <name evidence="3" type="ORF">C7B81_02025</name>
</gene>
<protein>
    <submittedName>
        <fullName evidence="3">Type III-B CRISPR module RAMP protein Cmr1</fullName>
    </submittedName>
</protein>
<evidence type="ECO:0000259" key="2">
    <source>
        <dbReference type="Pfam" id="PF03787"/>
    </source>
</evidence>
<feature type="domain" description="CRISPR type III-associated protein" evidence="2">
    <location>
        <begin position="10"/>
        <end position="181"/>
    </location>
</feature>
<dbReference type="EMBL" id="PVWP01000001">
    <property type="protein sequence ID" value="PSB39442.1"/>
    <property type="molecule type" value="Genomic_DNA"/>
</dbReference>
<name>A0ABX5FEH8_9CHRO</name>
<dbReference type="NCBIfam" id="TIGR01894">
    <property type="entry name" value="cas_TM1795_cmr1"/>
    <property type="match status" value="1"/>
</dbReference>
<keyword evidence="4" id="KW-1185">Reference proteome</keyword>
<dbReference type="Proteomes" id="UP000238218">
    <property type="component" value="Unassembled WGS sequence"/>
</dbReference>
<evidence type="ECO:0000313" key="3">
    <source>
        <dbReference type="EMBL" id="PSB39442.1"/>
    </source>
</evidence>